<dbReference type="EMBL" id="JACBKZ010000014">
    <property type="protein sequence ID" value="KAF5933250.1"/>
    <property type="molecule type" value="Genomic_DNA"/>
</dbReference>
<dbReference type="AlphaFoldDB" id="A0A7J7FXY4"/>
<evidence type="ECO:0000313" key="1">
    <source>
        <dbReference type="EMBL" id="KAF5933250.1"/>
    </source>
</evidence>
<sequence length="79" mass="9808">MLNYPPINPNNNQFHNFYFKYSNPRSPFMIFKEIFLCNKIYYMSTYKRGIEEEQRNLYLLKQREDDRRITEDETMAHSN</sequence>
<comment type="caution">
    <text evidence="1">The sequence shown here is derived from an EMBL/GenBank/DDBJ whole genome shotgun (WGS) entry which is preliminary data.</text>
</comment>
<reference evidence="1 2" key="2">
    <citation type="submission" date="2020-07" db="EMBL/GenBank/DDBJ databases">
        <title>Genome assembly of wild tea tree DASZ reveals pedigree and selection history of tea varieties.</title>
        <authorList>
            <person name="Zhang W."/>
        </authorList>
    </citation>
    <scope>NUCLEOTIDE SEQUENCE [LARGE SCALE GENOMIC DNA]</scope>
    <source>
        <strain evidence="2">cv. G240</strain>
        <tissue evidence="1">Leaf</tissue>
    </source>
</reference>
<keyword evidence="2" id="KW-1185">Reference proteome</keyword>
<dbReference type="Proteomes" id="UP000593564">
    <property type="component" value="Unassembled WGS sequence"/>
</dbReference>
<evidence type="ECO:0000313" key="2">
    <source>
        <dbReference type="Proteomes" id="UP000593564"/>
    </source>
</evidence>
<accession>A0A7J7FXY4</accession>
<reference evidence="2" key="1">
    <citation type="journal article" date="2020" name="Nat. Commun.">
        <title>Genome assembly of wild tea tree DASZ reveals pedigree and selection history of tea varieties.</title>
        <authorList>
            <person name="Zhang W."/>
            <person name="Zhang Y."/>
            <person name="Qiu H."/>
            <person name="Guo Y."/>
            <person name="Wan H."/>
            <person name="Zhang X."/>
            <person name="Scossa F."/>
            <person name="Alseekh S."/>
            <person name="Zhang Q."/>
            <person name="Wang P."/>
            <person name="Xu L."/>
            <person name="Schmidt M.H."/>
            <person name="Jia X."/>
            <person name="Li D."/>
            <person name="Zhu A."/>
            <person name="Guo F."/>
            <person name="Chen W."/>
            <person name="Ni D."/>
            <person name="Usadel B."/>
            <person name="Fernie A.R."/>
            <person name="Wen W."/>
        </authorList>
    </citation>
    <scope>NUCLEOTIDE SEQUENCE [LARGE SCALE GENOMIC DNA]</scope>
    <source>
        <strain evidence="2">cv. G240</strain>
    </source>
</reference>
<gene>
    <name evidence="1" type="ORF">HYC85_029421</name>
</gene>
<organism evidence="1 2">
    <name type="scientific">Camellia sinensis</name>
    <name type="common">Tea plant</name>
    <name type="synonym">Thea sinensis</name>
    <dbReference type="NCBI Taxonomy" id="4442"/>
    <lineage>
        <taxon>Eukaryota</taxon>
        <taxon>Viridiplantae</taxon>
        <taxon>Streptophyta</taxon>
        <taxon>Embryophyta</taxon>
        <taxon>Tracheophyta</taxon>
        <taxon>Spermatophyta</taxon>
        <taxon>Magnoliopsida</taxon>
        <taxon>eudicotyledons</taxon>
        <taxon>Gunneridae</taxon>
        <taxon>Pentapetalae</taxon>
        <taxon>asterids</taxon>
        <taxon>Ericales</taxon>
        <taxon>Theaceae</taxon>
        <taxon>Camellia</taxon>
    </lineage>
</organism>
<protein>
    <submittedName>
        <fullName evidence="1">Uncharacterized protein</fullName>
    </submittedName>
</protein>
<proteinExistence type="predicted"/>
<name>A0A7J7FXY4_CAMSI</name>